<feature type="domain" description="Serine/threonine specific protein phosphatases" evidence="9">
    <location>
        <begin position="133"/>
        <end position="138"/>
    </location>
</feature>
<dbReference type="GO" id="GO:0005634">
    <property type="term" value="C:nucleus"/>
    <property type="evidence" value="ECO:0007669"/>
    <property type="project" value="TreeGrafter"/>
</dbReference>
<evidence type="ECO:0000313" key="11">
    <source>
        <dbReference type="WBParaSite" id="TREG1_68610.1"/>
    </source>
</evidence>
<dbReference type="InterPro" id="IPR006186">
    <property type="entry name" value="Ser/Thr-sp_prot-phosphatase"/>
</dbReference>
<evidence type="ECO:0000256" key="6">
    <source>
        <dbReference type="ARBA" id="ARBA00047761"/>
    </source>
</evidence>
<keyword evidence="5" id="KW-0464">Manganese</keyword>
<evidence type="ECO:0000256" key="5">
    <source>
        <dbReference type="ARBA" id="ARBA00023211"/>
    </source>
</evidence>
<dbReference type="SMART" id="SM00156">
    <property type="entry name" value="PP2Ac"/>
    <property type="match status" value="1"/>
</dbReference>
<evidence type="ECO:0000256" key="3">
    <source>
        <dbReference type="ARBA" id="ARBA00022801"/>
    </source>
</evidence>
<comment type="similarity">
    <text evidence="8">Belongs to the PPP phosphatase family.</text>
</comment>
<comment type="cofactor">
    <cofactor evidence="1">
        <name>Mn(2+)</name>
        <dbReference type="ChEBI" id="CHEBI:29035"/>
    </cofactor>
</comment>
<sequence>MISKKKKFIQGKRKFTMASVDLLIKQLIDPRIVSGENAKITEKEIILMMKHIVDIFLEEPVCIDLKSDRPIYIIGDIFAHFQDLVNIFNALGHPDRQVYLFLGNYIDRGSRSIETITLLFAYKLKHPRNIFLLRGNHECEYVSSHYGFLDECIQRYSRRLWKSAINTFDCLPVAAIIDDTIFCVHSGLIPCIQYSNIASKIQLRDYLGDIIRRPVSIPDNLLLTHLTWSEPLENSTGWQLNPCGLGQWYGEDVIDEFCQRFNFQQIIRSHDLFHKGYEFSANEKLLSICTAVNLMNTIKNYGAVVKLCKSPLNNIIRGTIKIIKPKISSHRNKTSKEIIIIDSATHKTQNSDNDQWEGGEETTTVTNLTATQESSSKNQSLNSNLQLNPEYIDQPLYRQSAHQNRFTLQKVL</sequence>
<evidence type="ECO:0000256" key="2">
    <source>
        <dbReference type="ARBA" id="ARBA00022723"/>
    </source>
</evidence>
<dbReference type="WBParaSite" id="TREG1_68610.1">
    <property type="protein sequence ID" value="TREG1_68610.1"/>
    <property type="gene ID" value="TREG1_68610"/>
</dbReference>
<evidence type="ECO:0000256" key="1">
    <source>
        <dbReference type="ARBA" id="ARBA00001936"/>
    </source>
</evidence>
<dbReference type="InterPro" id="IPR050341">
    <property type="entry name" value="PP1_catalytic_subunit"/>
</dbReference>
<evidence type="ECO:0000313" key="10">
    <source>
        <dbReference type="Proteomes" id="UP000050795"/>
    </source>
</evidence>
<keyword evidence="2" id="KW-0479">Metal-binding</keyword>
<dbReference type="GO" id="GO:0046872">
    <property type="term" value="F:metal ion binding"/>
    <property type="evidence" value="ECO:0007669"/>
    <property type="project" value="UniProtKB-KW"/>
</dbReference>
<comment type="catalytic activity">
    <reaction evidence="6">
        <text>O-phospho-L-seryl-[protein] + H2O = L-seryl-[protein] + phosphate</text>
        <dbReference type="Rhea" id="RHEA:20629"/>
        <dbReference type="Rhea" id="RHEA-COMP:9863"/>
        <dbReference type="Rhea" id="RHEA-COMP:11604"/>
        <dbReference type="ChEBI" id="CHEBI:15377"/>
        <dbReference type="ChEBI" id="CHEBI:29999"/>
        <dbReference type="ChEBI" id="CHEBI:43474"/>
        <dbReference type="ChEBI" id="CHEBI:83421"/>
        <dbReference type="EC" id="3.1.3.16"/>
    </reaction>
</comment>
<dbReference type="PANTHER" id="PTHR11668:SF300">
    <property type="entry name" value="SERINE_THREONINE-PROTEIN PHOSPHATASE"/>
    <property type="match status" value="1"/>
</dbReference>
<dbReference type="Proteomes" id="UP000050795">
    <property type="component" value="Unassembled WGS sequence"/>
</dbReference>
<dbReference type="Pfam" id="PF00149">
    <property type="entry name" value="Metallophos"/>
    <property type="match status" value="1"/>
</dbReference>
<reference evidence="11" key="2">
    <citation type="submission" date="2023-11" db="UniProtKB">
        <authorList>
            <consortium name="WormBaseParasite"/>
        </authorList>
    </citation>
    <scope>IDENTIFICATION</scope>
</reference>
<dbReference type="PROSITE" id="PS00125">
    <property type="entry name" value="SER_THR_PHOSPHATASE"/>
    <property type="match status" value="1"/>
</dbReference>
<organism evidence="10 11">
    <name type="scientific">Trichobilharzia regenti</name>
    <name type="common">Nasal bird schistosome</name>
    <dbReference type="NCBI Taxonomy" id="157069"/>
    <lineage>
        <taxon>Eukaryota</taxon>
        <taxon>Metazoa</taxon>
        <taxon>Spiralia</taxon>
        <taxon>Lophotrochozoa</taxon>
        <taxon>Platyhelminthes</taxon>
        <taxon>Trematoda</taxon>
        <taxon>Digenea</taxon>
        <taxon>Strigeidida</taxon>
        <taxon>Schistosomatoidea</taxon>
        <taxon>Schistosomatidae</taxon>
        <taxon>Trichobilharzia</taxon>
    </lineage>
</organism>
<dbReference type="InterPro" id="IPR029052">
    <property type="entry name" value="Metallo-depent_PP-like"/>
</dbReference>
<evidence type="ECO:0000256" key="8">
    <source>
        <dbReference type="RuleBase" id="RU004273"/>
    </source>
</evidence>
<keyword evidence="10" id="KW-1185">Reference proteome</keyword>
<dbReference type="Gene3D" id="3.60.21.10">
    <property type="match status" value="1"/>
</dbReference>
<dbReference type="PANTHER" id="PTHR11668">
    <property type="entry name" value="SERINE/THREONINE PROTEIN PHOSPHATASE"/>
    <property type="match status" value="1"/>
</dbReference>
<evidence type="ECO:0000256" key="4">
    <source>
        <dbReference type="ARBA" id="ARBA00022912"/>
    </source>
</evidence>
<reference evidence="10" key="1">
    <citation type="submission" date="2022-06" db="EMBL/GenBank/DDBJ databases">
        <authorList>
            <person name="Berger JAMES D."/>
            <person name="Berger JAMES D."/>
        </authorList>
    </citation>
    <scope>NUCLEOTIDE SEQUENCE [LARGE SCALE GENOMIC DNA]</scope>
</reference>
<evidence type="ECO:0000259" key="9">
    <source>
        <dbReference type="PROSITE" id="PS00125"/>
    </source>
</evidence>
<accession>A0AA85K7C2</accession>
<protein>
    <recommendedName>
        <fullName evidence="8">Serine/threonine-protein phosphatase</fullName>
        <ecNumber evidence="8">3.1.3.16</ecNumber>
    </recommendedName>
</protein>
<dbReference type="GO" id="GO:0004722">
    <property type="term" value="F:protein serine/threonine phosphatase activity"/>
    <property type="evidence" value="ECO:0007669"/>
    <property type="project" value="UniProtKB-EC"/>
</dbReference>
<keyword evidence="3 8" id="KW-0378">Hydrolase</keyword>
<dbReference type="SUPFAM" id="SSF56300">
    <property type="entry name" value="Metallo-dependent phosphatases"/>
    <property type="match status" value="1"/>
</dbReference>
<proteinExistence type="inferred from homology"/>
<dbReference type="InterPro" id="IPR004843">
    <property type="entry name" value="Calcineurin-like_PHP"/>
</dbReference>
<evidence type="ECO:0000256" key="7">
    <source>
        <dbReference type="ARBA" id="ARBA00048336"/>
    </source>
</evidence>
<comment type="catalytic activity">
    <reaction evidence="7 8">
        <text>O-phospho-L-threonyl-[protein] + H2O = L-threonyl-[protein] + phosphate</text>
        <dbReference type="Rhea" id="RHEA:47004"/>
        <dbReference type="Rhea" id="RHEA-COMP:11060"/>
        <dbReference type="Rhea" id="RHEA-COMP:11605"/>
        <dbReference type="ChEBI" id="CHEBI:15377"/>
        <dbReference type="ChEBI" id="CHEBI:30013"/>
        <dbReference type="ChEBI" id="CHEBI:43474"/>
        <dbReference type="ChEBI" id="CHEBI:61977"/>
        <dbReference type="EC" id="3.1.3.16"/>
    </reaction>
</comment>
<name>A0AA85K7C2_TRIRE</name>
<dbReference type="PRINTS" id="PR00114">
    <property type="entry name" value="STPHPHTASE"/>
</dbReference>
<dbReference type="GO" id="GO:0005737">
    <property type="term" value="C:cytoplasm"/>
    <property type="evidence" value="ECO:0007669"/>
    <property type="project" value="TreeGrafter"/>
</dbReference>
<keyword evidence="4" id="KW-0904">Protein phosphatase</keyword>
<dbReference type="AlphaFoldDB" id="A0AA85K7C2"/>
<dbReference type="EC" id="3.1.3.16" evidence="8"/>